<protein>
    <recommendedName>
        <fullName evidence="10 13">Deferrochelatase</fullName>
        <ecNumber evidence="13">1.11.1.-</ecNumber>
    </recommendedName>
    <alternativeName>
        <fullName evidence="11 13">Peroxidase EfeB</fullName>
    </alternativeName>
</protein>
<sequence>MSGEVGRRGFLAGAGAAAMAGTGLVAADRATAVAAPPRTPFHGTHQAGIVDPAQKATAFVSFDATAASRAELTDLLRTLTERARFLTAGGSPDEAGITAPPVDSGTLGPVVAADGLTVTVGVGASLFDARYGLAARRPRRLTLMPAFPDDDLNADWCHGDLSVQFSAGSMDTVLHALRDVARHTRGGMQVRWRMDGFVSPPRPSGTPRNHLGFKDGIANPDTASTREMDRLVWVGAGDGEPGWAVGGSYQVVRLIRMLVEFWDRVSITEQERMFGRARDTGAPLDGRHESDVPNYPQDPKGSVIPLDSHIRLANPRTPSTDGQRILRRGYNYDRGTDSNGNLDMGLLFTCYQRDLARQFEAVQKRLAGEPLVDYVSPFGGGYFFALPGVRDGSDWLGRTLLA</sequence>
<dbReference type="Pfam" id="PF20628">
    <property type="entry name" value="Dyp_perox_C"/>
    <property type="match status" value="1"/>
</dbReference>
<feature type="domain" description="Dyp-type peroxidase N-terminal" evidence="15">
    <location>
        <begin position="46"/>
        <end position="197"/>
    </location>
</feature>
<feature type="compositionally biased region" description="Basic and acidic residues" evidence="14">
    <location>
        <begin position="278"/>
        <end position="291"/>
    </location>
</feature>
<dbReference type="AlphaFoldDB" id="A0A7H0I7E6"/>
<dbReference type="PANTHER" id="PTHR30521:SF4">
    <property type="entry name" value="DEFERROCHELATASE"/>
    <property type="match status" value="1"/>
</dbReference>
<dbReference type="NCBIfam" id="TIGR01413">
    <property type="entry name" value="Dyp_perox_fam"/>
    <property type="match status" value="1"/>
</dbReference>
<evidence type="ECO:0000256" key="8">
    <source>
        <dbReference type="ARBA" id="ARBA00023239"/>
    </source>
</evidence>
<evidence type="ECO:0000256" key="14">
    <source>
        <dbReference type="SAM" id="MobiDB-lite"/>
    </source>
</evidence>
<dbReference type="InterPro" id="IPR006311">
    <property type="entry name" value="TAT_signal"/>
</dbReference>
<dbReference type="PROSITE" id="PS51404">
    <property type="entry name" value="DYP_PEROXIDASE"/>
    <property type="match status" value="1"/>
</dbReference>
<evidence type="ECO:0000259" key="15">
    <source>
        <dbReference type="Pfam" id="PF04261"/>
    </source>
</evidence>
<keyword evidence="7 13" id="KW-0408">Iron</keyword>
<comment type="catalytic activity">
    <reaction evidence="12">
        <text>heme b + 2 H(+) = protoporphyrin IX + Fe(2+)</text>
        <dbReference type="Rhea" id="RHEA:22584"/>
        <dbReference type="ChEBI" id="CHEBI:15378"/>
        <dbReference type="ChEBI" id="CHEBI:29033"/>
        <dbReference type="ChEBI" id="CHEBI:57306"/>
        <dbReference type="ChEBI" id="CHEBI:60344"/>
        <dbReference type="EC" id="4.98.1.1"/>
    </reaction>
    <physiologicalReaction direction="left-to-right" evidence="12">
        <dbReference type="Rhea" id="RHEA:22585"/>
    </physiologicalReaction>
</comment>
<keyword evidence="8" id="KW-0456">Lyase</keyword>
<evidence type="ECO:0000256" key="6">
    <source>
        <dbReference type="ARBA" id="ARBA00023002"/>
    </source>
</evidence>
<dbReference type="InterPro" id="IPR006313">
    <property type="entry name" value="EfeB/EfeN"/>
</dbReference>
<comment type="subcellular location">
    <subcellularLocation>
        <location evidence="1">Cell envelope</location>
    </subcellularLocation>
</comment>
<dbReference type="InterPro" id="IPR048327">
    <property type="entry name" value="Dyp_perox_N"/>
</dbReference>
<keyword evidence="2 13" id="KW-0575">Peroxidase</keyword>
<name>A0A7H0I7E6_9ACTN</name>
<comment type="cofactor">
    <cofactor evidence="13">
        <name>heme b</name>
        <dbReference type="ChEBI" id="CHEBI:60344"/>
    </cofactor>
    <text evidence="13">Binds 1 heme b (iron(II)-protoporphyrin IX) group non-covalently per subunit.</text>
</comment>
<dbReference type="InterPro" id="IPR048328">
    <property type="entry name" value="Dyp_perox_C"/>
</dbReference>
<feature type="region of interest" description="Disordered" evidence="14">
    <location>
        <begin position="278"/>
        <end position="300"/>
    </location>
</feature>
<keyword evidence="18" id="KW-1185">Reference proteome</keyword>
<keyword evidence="6 13" id="KW-0560">Oxidoreductase</keyword>
<proteinExistence type="inferred from homology"/>
<dbReference type="KEGG" id="sroi:IAG44_04045"/>
<dbReference type="EC" id="1.11.1.-" evidence="13"/>
<dbReference type="GO" id="GO:0005829">
    <property type="term" value="C:cytosol"/>
    <property type="evidence" value="ECO:0007669"/>
    <property type="project" value="TreeGrafter"/>
</dbReference>
<evidence type="ECO:0000256" key="11">
    <source>
        <dbReference type="ARBA" id="ARBA00033775"/>
    </source>
</evidence>
<comment type="function">
    <text evidence="13">Involved in the recovery of exogenous heme iron. Extracts iron from heme while preserving the protoporphyrin ring intact.</text>
</comment>
<dbReference type="GO" id="GO:0046872">
    <property type="term" value="F:metal ion binding"/>
    <property type="evidence" value="ECO:0007669"/>
    <property type="project" value="UniProtKB-KW"/>
</dbReference>
<dbReference type="EMBL" id="CP060828">
    <property type="protein sequence ID" value="QNP68712.1"/>
    <property type="molecule type" value="Genomic_DNA"/>
</dbReference>
<evidence type="ECO:0000256" key="4">
    <source>
        <dbReference type="ARBA" id="ARBA00022723"/>
    </source>
</evidence>
<organism evidence="17 18">
    <name type="scientific">Streptomyces roseirectus</name>
    <dbReference type="NCBI Taxonomy" id="2768066"/>
    <lineage>
        <taxon>Bacteria</taxon>
        <taxon>Bacillati</taxon>
        <taxon>Actinomycetota</taxon>
        <taxon>Actinomycetes</taxon>
        <taxon>Kitasatosporales</taxon>
        <taxon>Streptomycetaceae</taxon>
        <taxon>Streptomyces</taxon>
    </lineage>
</organism>
<accession>A0A7H0I7E6</accession>
<gene>
    <name evidence="17" type="primary">efeB</name>
    <name evidence="17" type="ORF">IAG44_04045</name>
</gene>
<keyword evidence="3 13" id="KW-0349">Heme</keyword>
<dbReference type="SUPFAM" id="SSF54909">
    <property type="entry name" value="Dimeric alpha+beta barrel"/>
    <property type="match status" value="1"/>
</dbReference>
<evidence type="ECO:0000256" key="13">
    <source>
        <dbReference type="RuleBase" id="RU365017"/>
    </source>
</evidence>
<dbReference type="Proteomes" id="UP000516052">
    <property type="component" value="Chromosome"/>
</dbReference>
<dbReference type="GO" id="GO:0004325">
    <property type="term" value="F:ferrochelatase activity"/>
    <property type="evidence" value="ECO:0007669"/>
    <property type="project" value="UniProtKB-EC"/>
</dbReference>
<keyword evidence="5" id="KW-0732">Signal</keyword>
<reference evidence="17 18" key="1">
    <citation type="submission" date="2020-08" db="EMBL/GenBank/DDBJ databases">
        <title>A novel species.</title>
        <authorList>
            <person name="Gao J."/>
        </authorList>
    </citation>
    <scope>NUCLEOTIDE SEQUENCE [LARGE SCALE GENOMIC DNA]</scope>
    <source>
        <strain evidence="17 18">CRXT-G-22</strain>
    </source>
</reference>
<dbReference type="InterPro" id="IPR006314">
    <property type="entry name" value="Dyp_peroxidase"/>
</dbReference>
<evidence type="ECO:0000256" key="12">
    <source>
        <dbReference type="ARBA" id="ARBA00048856"/>
    </source>
</evidence>
<evidence type="ECO:0000259" key="16">
    <source>
        <dbReference type="Pfam" id="PF20628"/>
    </source>
</evidence>
<evidence type="ECO:0000313" key="17">
    <source>
        <dbReference type="EMBL" id="QNP68712.1"/>
    </source>
</evidence>
<dbReference type="RefSeq" id="WP_187745751.1">
    <property type="nucleotide sequence ID" value="NZ_CP060828.1"/>
</dbReference>
<evidence type="ECO:0000256" key="5">
    <source>
        <dbReference type="ARBA" id="ARBA00022729"/>
    </source>
</evidence>
<evidence type="ECO:0000256" key="9">
    <source>
        <dbReference type="ARBA" id="ARBA00025737"/>
    </source>
</evidence>
<dbReference type="PANTHER" id="PTHR30521">
    <property type="entry name" value="DEFERROCHELATASE/PEROXIDASE"/>
    <property type="match status" value="1"/>
</dbReference>
<dbReference type="Pfam" id="PF04261">
    <property type="entry name" value="Dyp_perox_N"/>
    <property type="match status" value="1"/>
</dbReference>
<evidence type="ECO:0000256" key="7">
    <source>
        <dbReference type="ARBA" id="ARBA00023004"/>
    </source>
</evidence>
<keyword evidence="4 13" id="KW-0479">Metal-binding</keyword>
<evidence type="ECO:0000256" key="10">
    <source>
        <dbReference type="ARBA" id="ARBA00033771"/>
    </source>
</evidence>
<dbReference type="NCBIfam" id="TIGR01412">
    <property type="entry name" value="tat_substr_1"/>
    <property type="match status" value="1"/>
</dbReference>
<evidence type="ECO:0000256" key="3">
    <source>
        <dbReference type="ARBA" id="ARBA00022617"/>
    </source>
</evidence>
<dbReference type="GO" id="GO:0033212">
    <property type="term" value="P:iron import into cell"/>
    <property type="evidence" value="ECO:0007669"/>
    <property type="project" value="InterPro"/>
</dbReference>
<dbReference type="GO" id="GO:0020037">
    <property type="term" value="F:heme binding"/>
    <property type="evidence" value="ECO:0007669"/>
    <property type="project" value="InterPro"/>
</dbReference>
<evidence type="ECO:0000256" key="1">
    <source>
        <dbReference type="ARBA" id="ARBA00004196"/>
    </source>
</evidence>
<comment type="similarity">
    <text evidence="9 13">Belongs to the DyP-type peroxidase family.</text>
</comment>
<dbReference type="GO" id="GO:0004601">
    <property type="term" value="F:peroxidase activity"/>
    <property type="evidence" value="ECO:0007669"/>
    <property type="project" value="UniProtKB-KW"/>
</dbReference>
<dbReference type="InterPro" id="IPR011008">
    <property type="entry name" value="Dimeric_a/b-barrel"/>
</dbReference>
<evidence type="ECO:0000313" key="18">
    <source>
        <dbReference type="Proteomes" id="UP000516052"/>
    </source>
</evidence>
<feature type="domain" description="Dyp-type peroxidase C-terminal" evidence="16">
    <location>
        <begin position="206"/>
        <end position="389"/>
    </location>
</feature>
<dbReference type="GO" id="GO:0030313">
    <property type="term" value="C:cell envelope"/>
    <property type="evidence" value="ECO:0007669"/>
    <property type="project" value="UniProtKB-SubCell"/>
</dbReference>
<dbReference type="PROSITE" id="PS51318">
    <property type="entry name" value="TAT"/>
    <property type="match status" value="1"/>
</dbReference>
<evidence type="ECO:0000256" key="2">
    <source>
        <dbReference type="ARBA" id="ARBA00022559"/>
    </source>
</evidence>